<keyword evidence="6 7" id="KW-0472">Membrane</keyword>
<evidence type="ECO:0000256" key="4">
    <source>
        <dbReference type="ARBA" id="ARBA00022840"/>
    </source>
</evidence>
<evidence type="ECO:0000256" key="7">
    <source>
        <dbReference type="SAM" id="Phobius"/>
    </source>
</evidence>
<organism evidence="10 11">
    <name type="scientific">Hyphomonas jannaschiana VP2</name>
    <dbReference type="NCBI Taxonomy" id="1280952"/>
    <lineage>
        <taxon>Bacteria</taxon>
        <taxon>Pseudomonadati</taxon>
        <taxon>Pseudomonadota</taxon>
        <taxon>Alphaproteobacteria</taxon>
        <taxon>Hyphomonadales</taxon>
        <taxon>Hyphomonadaceae</taxon>
        <taxon>Hyphomonas</taxon>
    </lineage>
</organism>
<dbReference type="GO" id="GO:0034040">
    <property type="term" value="F:ATPase-coupled lipid transmembrane transporter activity"/>
    <property type="evidence" value="ECO:0007669"/>
    <property type="project" value="TreeGrafter"/>
</dbReference>
<keyword evidence="4" id="KW-0067">ATP-binding</keyword>
<dbReference type="GO" id="GO:0016887">
    <property type="term" value="F:ATP hydrolysis activity"/>
    <property type="evidence" value="ECO:0007669"/>
    <property type="project" value="InterPro"/>
</dbReference>
<dbReference type="PROSITE" id="PS50893">
    <property type="entry name" value="ABC_TRANSPORTER_2"/>
    <property type="match status" value="1"/>
</dbReference>
<evidence type="ECO:0000256" key="3">
    <source>
        <dbReference type="ARBA" id="ARBA00022741"/>
    </source>
</evidence>
<dbReference type="eggNOG" id="COG4618">
    <property type="taxonomic scope" value="Bacteria"/>
</dbReference>
<dbReference type="InterPro" id="IPR039421">
    <property type="entry name" value="Type_1_exporter"/>
</dbReference>
<feature type="transmembrane region" description="Helical" evidence="7">
    <location>
        <begin position="253"/>
        <end position="271"/>
    </location>
</feature>
<dbReference type="RefSeq" id="WP_051597598.1">
    <property type="nucleotide sequence ID" value="NZ_ARYJ01000006.1"/>
</dbReference>
<evidence type="ECO:0000313" key="11">
    <source>
        <dbReference type="Proteomes" id="UP000024816"/>
    </source>
</evidence>
<keyword evidence="3" id="KW-0547">Nucleotide-binding</keyword>
<dbReference type="PANTHER" id="PTHR24221:SF248">
    <property type="entry name" value="ABC TRANSPORTER TRANSMEMBRANE REGION"/>
    <property type="match status" value="1"/>
</dbReference>
<dbReference type="InterPro" id="IPR011527">
    <property type="entry name" value="ABC1_TM_dom"/>
</dbReference>
<dbReference type="InterPro" id="IPR036640">
    <property type="entry name" value="ABC1_TM_sf"/>
</dbReference>
<evidence type="ECO:0000313" key="10">
    <source>
        <dbReference type="EMBL" id="KCZ88102.1"/>
    </source>
</evidence>
<dbReference type="Proteomes" id="UP000024816">
    <property type="component" value="Unassembled WGS sequence"/>
</dbReference>
<comment type="caution">
    <text evidence="10">The sequence shown here is derived from an EMBL/GenBank/DDBJ whole genome shotgun (WGS) entry which is preliminary data.</text>
</comment>
<feature type="transmembrane region" description="Helical" evidence="7">
    <location>
        <begin position="163"/>
        <end position="184"/>
    </location>
</feature>
<dbReference type="SUPFAM" id="SSF90123">
    <property type="entry name" value="ABC transporter transmembrane region"/>
    <property type="match status" value="1"/>
</dbReference>
<feature type="transmembrane region" description="Helical" evidence="7">
    <location>
        <begin position="28"/>
        <end position="54"/>
    </location>
</feature>
<dbReference type="EMBL" id="ARYJ01000006">
    <property type="protein sequence ID" value="KCZ88102.1"/>
    <property type="molecule type" value="Genomic_DNA"/>
</dbReference>
<sequence>MLNNQKIMQRIGLEATFSREVLNYFVRYAFPLFAVSTVMGILFLASPIFMLQVYDRVLGSGNLGTLAFLAAIAIFCLGCMAVFDYLRARALSHLAAAMYQKFAPRVLEMSAAQAARSSQATIVGLREIDTIRNVASGFAVSTILDAPVVPLFLFAIFGASFQLGIVVLIGGIALFSIAILSDALTRRAAGQSHSDEIRSFEFAEQAVGSADFFAATGRLGAIGETFGQIVYKQLSEQLKTHQVQTVASSSSKFIRLLIQVSILSVGAILVIQSEISAGAMIACSIISGRALAPIEQSIGAWNQIQSARQALSILGRLETFRSDVRPDFELPSPRGRVRLERLTCRLPNSPQPLFAGISMDIQPGQLVAVVGESGTGKSTLCRLLTGLMQPVAGKVTIDGVDLQNWSNQQVQRMLGYLPQSVKLLRGTIAQNIASFDETVTDEQIVAAAQLSGAHGMIAQLPKNYSTMIGANGTQLSGGQTQLVGLARALVLNPTVLVLDEPTAHLDHVSKQHFGAFLKRCVLMKKTVVLVTHDRQLAQACDVALVLQPEGRFELKRNESMSLSKLAKGEELNAQRAS</sequence>
<reference evidence="10 11" key="1">
    <citation type="journal article" date="2014" name="Antonie Van Leeuwenhoek">
        <title>Hyphomonas beringensis sp. nov. and Hyphomonas chukchiensis sp. nov., isolated from surface seawater of the Bering Sea and Chukchi Sea.</title>
        <authorList>
            <person name="Li C."/>
            <person name="Lai Q."/>
            <person name="Li G."/>
            <person name="Dong C."/>
            <person name="Wang J."/>
            <person name="Liao Y."/>
            <person name="Shao Z."/>
        </authorList>
    </citation>
    <scope>NUCLEOTIDE SEQUENCE [LARGE SCALE GENOMIC DNA]</scope>
    <source>
        <strain evidence="10 11">VP2</strain>
    </source>
</reference>
<dbReference type="SUPFAM" id="SSF52540">
    <property type="entry name" value="P-loop containing nucleoside triphosphate hydrolases"/>
    <property type="match status" value="1"/>
</dbReference>
<dbReference type="PANTHER" id="PTHR24221">
    <property type="entry name" value="ATP-BINDING CASSETTE SUB-FAMILY B"/>
    <property type="match status" value="1"/>
</dbReference>
<dbReference type="SMART" id="SM00382">
    <property type="entry name" value="AAA"/>
    <property type="match status" value="1"/>
</dbReference>
<dbReference type="GO" id="GO:0005886">
    <property type="term" value="C:plasma membrane"/>
    <property type="evidence" value="ECO:0007669"/>
    <property type="project" value="UniProtKB-SubCell"/>
</dbReference>
<feature type="domain" description="ABC transporter" evidence="8">
    <location>
        <begin position="337"/>
        <end position="574"/>
    </location>
</feature>
<evidence type="ECO:0000259" key="8">
    <source>
        <dbReference type="PROSITE" id="PS50893"/>
    </source>
</evidence>
<dbReference type="Pfam" id="PF00005">
    <property type="entry name" value="ABC_tran"/>
    <property type="match status" value="1"/>
</dbReference>
<protein>
    <submittedName>
        <fullName evidence="10">Type I secretion system ATPase, PrtD</fullName>
    </submittedName>
</protein>
<dbReference type="InterPro" id="IPR003439">
    <property type="entry name" value="ABC_transporter-like_ATP-bd"/>
</dbReference>
<dbReference type="OrthoDB" id="7614182at2"/>
<dbReference type="InterPro" id="IPR003593">
    <property type="entry name" value="AAA+_ATPase"/>
</dbReference>
<dbReference type="GO" id="GO:0005524">
    <property type="term" value="F:ATP binding"/>
    <property type="evidence" value="ECO:0007669"/>
    <property type="project" value="UniProtKB-KW"/>
</dbReference>
<evidence type="ECO:0000256" key="5">
    <source>
        <dbReference type="ARBA" id="ARBA00022989"/>
    </source>
</evidence>
<evidence type="ECO:0000259" key="9">
    <source>
        <dbReference type="PROSITE" id="PS50929"/>
    </source>
</evidence>
<evidence type="ECO:0000256" key="1">
    <source>
        <dbReference type="ARBA" id="ARBA00004651"/>
    </source>
</evidence>
<name>A0A059FBX5_9PROT</name>
<accession>A0A059FBX5</accession>
<feature type="transmembrane region" description="Helical" evidence="7">
    <location>
        <begin position="66"/>
        <end position="86"/>
    </location>
</feature>
<dbReference type="InterPro" id="IPR027417">
    <property type="entry name" value="P-loop_NTPase"/>
</dbReference>
<dbReference type="PATRIC" id="fig|1280952.3.peg.2194"/>
<proteinExistence type="predicted"/>
<keyword evidence="5 7" id="KW-1133">Transmembrane helix</keyword>
<feature type="domain" description="ABC transmembrane type-1" evidence="9">
    <location>
        <begin position="32"/>
        <end position="306"/>
    </location>
</feature>
<dbReference type="AlphaFoldDB" id="A0A059FBX5"/>
<comment type="subcellular location">
    <subcellularLocation>
        <location evidence="1">Cell membrane</location>
        <topology evidence="1">Multi-pass membrane protein</topology>
    </subcellularLocation>
</comment>
<dbReference type="Gene3D" id="3.40.50.300">
    <property type="entry name" value="P-loop containing nucleotide triphosphate hydrolases"/>
    <property type="match status" value="1"/>
</dbReference>
<dbReference type="STRING" id="1280952.HJA_10985"/>
<gene>
    <name evidence="10" type="ORF">HJA_10985</name>
</gene>
<dbReference type="GO" id="GO:0140359">
    <property type="term" value="F:ABC-type transporter activity"/>
    <property type="evidence" value="ECO:0007669"/>
    <property type="project" value="InterPro"/>
</dbReference>
<keyword evidence="2 7" id="KW-0812">Transmembrane</keyword>
<dbReference type="PROSITE" id="PS50929">
    <property type="entry name" value="ABC_TM1F"/>
    <property type="match status" value="1"/>
</dbReference>
<evidence type="ECO:0000256" key="2">
    <source>
        <dbReference type="ARBA" id="ARBA00022692"/>
    </source>
</evidence>
<feature type="transmembrane region" description="Helical" evidence="7">
    <location>
        <begin position="134"/>
        <end position="157"/>
    </location>
</feature>
<dbReference type="Gene3D" id="1.20.1560.10">
    <property type="entry name" value="ABC transporter type 1, transmembrane domain"/>
    <property type="match status" value="1"/>
</dbReference>
<keyword evidence="11" id="KW-1185">Reference proteome</keyword>
<evidence type="ECO:0000256" key="6">
    <source>
        <dbReference type="ARBA" id="ARBA00023136"/>
    </source>
</evidence>